<evidence type="ECO:0000313" key="3">
    <source>
        <dbReference type="EnsemblMetazoa" id="ACUA023761-PA"/>
    </source>
</evidence>
<dbReference type="EnsemblMetazoa" id="ACUA023761-RA">
    <property type="protein sequence ID" value="ACUA023761-PA"/>
    <property type="gene ID" value="ACUA023761"/>
</dbReference>
<sequence length="247" mass="27243">MGKAVVFLLVALAAIAAAKPYVAYRNPSGQHQYTLYPLYGNYLYGQDRIPDEYLDRIIGDRAKDVDAAELPPFLHIPDALPSDELSNVDELLELIDPQEQPLGGKPLPSDQKQPDAPVDEKKPNDTLGEPEKQEKPDQKPDLEKENPQEEKKEKPKGNEKEDKDGKGPNPGHSLIPHHHNKGKRPEVEKPNKSKDGPHRGHPAARQEPGKNGQQRDGRGKNPPSPSPPRHPESPVVQINVNVAAPAL</sequence>
<feature type="chain" id="PRO_5008128658" evidence="2">
    <location>
        <begin position="19"/>
        <end position="247"/>
    </location>
</feature>
<dbReference type="EMBL" id="AXCM01008080">
    <property type="status" value="NOT_ANNOTATED_CDS"/>
    <property type="molecule type" value="Genomic_DNA"/>
</dbReference>
<reference evidence="3" key="2">
    <citation type="submission" date="2020-05" db="UniProtKB">
        <authorList>
            <consortium name="EnsemblMetazoa"/>
        </authorList>
    </citation>
    <scope>IDENTIFICATION</scope>
    <source>
        <strain evidence="3">A-37</strain>
    </source>
</reference>
<organism evidence="3 4">
    <name type="scientific">Anopheles culicifacies</name>
    <dbReference type="NCBI Taxonomy" id="139723"/>
    <lineage>
        <taxon>Eukaryota</taxon>
        <taxon>Metazoa</taxon>
        <taxon>Ecdysozoa</taxon>
        <taxon>Arthropoda</taxon>
        <taxon>Hexapoda</taxon>
        <taxon>Insecta</taxon>
        <taxon>Pterygota</taxon>
        <taxon>Neoptera</taxon>
        <taxon>Endopterygota</taxon>
        <taxon>Diptera</taxon>
        <taxon>Nematocera</taxon>
        <taxon>Culicoidea</taxon>
        <taxon>Culicidae</taxon>
        <taxon>Anophelinae</taxon>
        <taxon>Anopheles</taxon>
        <taxon>culicifacies species complex</taxon>
    </lineage>
</organism>
<keyword evidence="4" id="KW-1185">Reference proteome</keyword>
<feature type="compositionally biased region" description="Basic and acidic residues" evidence="1">
    <location>
        <begin position="118"/>
        <end position="166"/>
    </location>
</feature>
<reference evidence="4" key="1">
    <citation type="submission" date="2013-09" db="EMBL/GenBank/DDBJ databases">
        <title>The Genome Sequence of Anopheles culicifacies species A.</title>
        <authorList>
            <consortium name="The Broad Institute Genomics Platform"/>
            <person name="Neafsey D.E."/>
            <person name="Besansky N."/>
            <person name="Howell P."/>
            <person name="Walton C."/>
            <person name="Young S.K."/>
            <person name="Zeng Q."/>
            <person name="Gargeya S."/>
            <person name="Fitzgerald M."/>
            <person name="Haas B."/>
            <person name="Abouelleil A."/>
            <person name="Allen A.W."/>
            <person name="Alvarado L."/>
            <person name="Arachchi H.M."/>
            <person name="Berlin A.M."/>
            <person name="Chapman S.B."/>
            <person name="Gainer-Dewar J."/>
            <person name="Goldberg J."/>
            <person name="Griggs A."/>
            <person name="Gujja S."/>
            <person name="Hansen M."/>
            <person name="Howarth C."/>
            <person name="Imamovic A."/>
            <person name="Ireland A."/>
            <person name="Larimer J."/>
            <person name="McCowan C."/>
            <person name="Murphy C."/>
            <person name="Pearson M."/>
            <person name="Poon T.W."/>
            <person name="Priest M."/>
            <person name="Roberts A."/>
            <person name="Saif S."/>
            <person name="Shea T."/>
            <person name="Sisk P."/>
            <person name="Sykes S."/>
            <person name="Wortman J."/>
            <person name="Nusbaum C."/>
            <person name="Birren B."/>
        </authorList>
    </citation>
    <scope>NUCLEOTIDE SEQUENCE [LARGE SCALE GENOMIC DNA]</scope>
    <source>
        <strain evidence="4">A-37</strain>
    </source>
</reference>
<evidence type="ECO:0000256" key="1">
    <source>
        <dbReference type="SAM" id="MobiDB-lite"/>
    </source>
</evidence>
<feature type="signal peptide" evidence="2">
    <location>
        <begin position="1"/>
        <end position="18"/>
    </location>
</feature>
<protein>
    <submittedName>
        <fullName evidence="3">Uncharacterized protein</fullName>
    </submittedName>
</protein>
<dbReference type="AlphaFoldDB" id="A0A182MQD6"/>
<name>A0A182MQD6_9DIPT</name>
<dbReference type="VEuPathDB" id="VectorBase:ACUA023761"/>
<accession>A0A182MQD6</accession>
<dbReference type="Proteomes" id="UP000075883">
    <property type="component" value="Unassembled WGS sequence"/>
</dbReference>
<proteinExistence type="predicted"/>
<feature type="compositionally biased region" description="Basic and acidic residues" evidence="1">
    <location>
        <begin position="183"/>
        <end position="198"/>
    </location>
</feature>
<evidence type="ECO:0000313" key="4">
    <source>
        <dbReference type="Proteomes" id="UP000075883"/>
    </source>
</evidence>
<feature type="region of interest" description="Disordered" evidence="1">
    <location>
        <begin position="98"/>
        <end position="247"/>
    </location>
</feature>
<evidence type="ECO:0000256" key="2">
    <source>
        <dbReference type="SAM" id="SignalP"/>
    </source>
</evidence>
<keyword evidence="2" id="KW-0732">Signal</keyword>